<keyword evidence="6" id="KW-1185">Reference proteome</keyword>
<proteinExistence type="inferred from homology"/>
<dbReference type="InterPro" id="IPR036812">
    <property type="entry name" value="NAD(P)_OxRdtase_dom_sf"/>
</dbReference>
<evidence type="ECO:0000259" key="4">
    <source>
        <dbReference type="Pfam" id="PF00248"/>
    </source>
</evidence>
<protein>
    <recommendedName>
        <fullName evidence="4">NADP-dependent oxidoreductase domain-containing protein</fullName>
    </recommendedName>
</protein>
<evidence type="ECO:0000313" key="6">
    <source>
        <dbReference type="Proteomes" id="UP000467700"/>
    </source>
</evidence>
<dbReference type="Proteomes" id="UP000467700">
    <property type="component" value="Unassembled WGS sequence"/>
</dbReference>
<comment type="caution">
    <text evidence="5">The sequence shown here is derived from an EMBL/GenBank/DDBJ whole genome shotgun (WGS) entry which is preliminary data.</text>
</comment>
<feature type="domain" description="NADP-dependent oxidoreductase" evidence="4">
    <location>
        <begin position="84"/>
        <end position="145"/>
    </location>
</feature>
<reference evidence="5 6" key="1">
    <citation type="submission" date="2020-01" db="EMBL/GenBank/DDBJ databases">
        <authorList>
            <person name="Gupta K D."/>
        </authorList>
    </citation>
    <scope>NUCLEOTIDE SEQUENCE [LARGE SCALE GENOMIC DNA]</scope>
</reference>
<dbReference type="OrthoDB" id="416253at2759"/>
<dbReference type="Pfam" id="PF00248">
    <property type="entry name" value="Aldo_ket_red"/>
    <property type="match status" value="1"/>
</dbReference>
<evidence type="ECO:0000256" key="3">
    <source>
        <dbReference type="ARBA" id="ARBA00023002"/>
    </source>
</evidence>
<keyword evidence="2" id="KW-0521">NADP</keyword>
<organism evidence="5 6">
    <name type="scientific">Cyclocybe aegerita</name>
    <name type="common">Black poplar mushroom</name>
    <name type="synonym">Agrocybe aegerita</name>
    <dbReference type="NCBI Taxonomy" id="1973307"/>
    <lineage>
        <taxon>Eukaryota</taxon>
        <taxon>Fungi</taxon>
        <taxon>Dikarya</taxon>
        <taxon>Basidiomycota</taxon>
        <taxon>Agaricomycotina</taxon>
        <taxon>Agaricomycetes</taxon>
        <taxon>Agaricomycetidae</taxon>
        <taxon>Agaricales</taxon>
        <taxon>Agaricineae</taxon>
        <taxon>Bolbitiaceae</taxon>
        <taxon>Cyclocybe</taxon>
    </lineage>
</organism>
<dbReference type="EMBL" id="CACVBS010000030">
    <property type="protein sequence ID" value="CAA7260666.1"/>
    <property type="molecule type" value="Genomic_DNA"/>
</dbReference>
<dbReference type="InterPro" id="IPR023210">
    <property type="entry name" value="NADP_OxRdtase_dom"/>
</dbReference>
<dbReference type="AlphaFoldDB" id="A0A8S0W7W8"/>
<sequence length="244" mass="27444">MNGAELKVKLNTGAYIPMVGTGSNPTSRENGYEAQTKEWLLTALKNGYRHIDTAFSYGALEYVEGVLMPKNADGTFRTTESVNFNQSWAEMEKLLETGKVKAIGVSNFSIKTLEELFKTAKITPAVNQVEMHPYLARNELRNYCRSVVREDPLIVSLAKKYGVTPTQIILAWHISRGNVFVAKSENDERQKENITIPVISEEDLGKIWHLDRGMGVCPVPTSKPGEALGWTYERLGWEHFHPKV</sequence>
<dbReference type="SUPFAM" id="SSF51430">
    <property type="entry name" value="NAD(P)-linked oxidoreductase"/>
    <property type="match status" value="1"/>
</dbReference>
<dbReference type="CDD" id="cd19071">
    <property type="entry name" value="AKR_AKR1-5-like"/>
    <property type="match status" value="1"/>
</dbReference>
<dbReference type="PIRSF" id="PIRSF000097">
    <property type="entry name" value="AKR"/>
    <property type="match status" value="1"/>
</dbReference>
<name>A0A8S0W7W8_CYCAE</name>
<dbReference type="PROSITE" id="PS00062">
    <property type="entry name" value="ALDOKETO_REDUCTASE_2"/>
    <property type="match status" value="1"/>
</dbReference>
<dbReference type="InterPro" id="IPR020471">
    <property type="entry name" value="AKR"/>
</dbReference>
<evidence type="ECO:0000256" key="2">
    <source>
        <dbReference type="ARBA" id="ARBA00022857"/>
    </source>
</evidence>
<evidence type="ECO:0000313" key="5">
    <source>
        <dbReference type="EMBL" id="CAA7260666.1"/>
    </source>
</evidence>
<dbReference type="PANTHER" id="PTHR43827">
    <property type="entry name" value="2,5-DIKETO-D-GLUCONIC ACID REDUCTASE"/>
    <property type="match status" value="1"/>
</dbReference>
<dbReference type="Gene3D" id="3.20.20.100">
    <property type="entry name" value="NADP-dependent oxidoreductase domain"/>
    <property type="match status" value="2"/>
</dbReference>
<evidence type="ECO:0000256" key="1">
    <source>
        <dbReference type="ARBA" id="ARBA00007905"/>
    </source>
</evidence>
<keyword evidence="3" id="KW-0560">Oxidoreductase</keyword>
<accession>A0A8S0W7W8</accession>
<dbReference type="GO" id="GO:0016616">
    <property type="term" value="F:oxidoreductase activity, acting on the CH-OH group of donors, NAD or NADP as acceptor"/>
    <property type="evidence" value="ECO:0007669"/>
    <property type="project" value="UniProtKB-ARBA"/>
</dbReference>
<dbReference type="InterPro" id="IPR018170">
    <property type="entry name" value="Aldo/ket_reductase_CS"/>
</dbReference>
<dbReference type="PANTHER" id="PTHR43827:SF3">
    <property type="entry name" value="NADP-DEPENDENT OXIDOREDUCTASE DOMAIN-CONTAINING PROTEIN"/>
    <property type="match status" value="1"/>
</dbReference>
<gene>
    <name evidence="5" type="ORF">AAE3_LOCUS2926</name>
</gene>
<comment type="similarity">
    <text evidence="1">Belongs to the aldo/keto reductase family.</text>
</comment>